<sequence length="68" mass="7242">MGEEEWGQIQGGDDGLGALPVGRAQVLIEVPIEGSLAVPTPRPIRNGCGRKSVRWRNEQGAAYSRTPG</sequence>
<proteinExistence type="predicted"/>
<dbReference type="EMBL" id="FXAT01000002">
    <property type="protein sequence ID" value="SMG28540.1"/>
    <property type="molecule type" value="Genomic_DNA"/>
</dbReference>
<protein>
    <submittedName>
        <fullName evidence="1">Uncharacterized protein</fullName>
    </submittedName>
</protein>
<dbReference type="Proteomes" id="UP000193228">
    <property type="component" value="Unassembled WGS sequence"/>
</dbReference>
<organism evidence="1 2">
    <name type="scientific">Paraburkholderia susongensis</name>
    <dbReference type="NCBI Taxonomy" id="1515439"/>
    <lineage>
        <taxon>Bacteria</taxon>
        <taxon>Pseudomonadati</taxon>
        <taxon>Pseudomonadota</taxon>
        <taxon>Betaproteobacteria</taxon>
        <taxon>Burkholderiales</taxon>
        <taxon>Burkholderiaceae</taxon>
        <taxon>Paraburkholderia</taxon>
    </lineage>
</organism>
<gene>
    <name evidence="1" type="ORF">SAMN06265784_102776</name>
</gene>
<evidence type="ECO:0000313" key="1">
    <source>
        <dbReference type="EMBL" id="SMG28540.1"/>
    </source>
</evidence>
<evidence type="ECO:0000313" key="2">
    <source>
        <dbReference type="Proteomes" id="UP000193228"/>
    </source>
</evidence>
<reference evidence="2" key="1">
    <citation type="submission" date="2017-04" db="EMBL/GenBank/DDBJ databases">
        <authorList>
            <person name="Varghese N."/>
            <person name="Submissions S."/>
        </authorList>
    </citation>
    <scope>NUCLEOTIDE SEQUENCE [LARGE SCALE GENOMIC DNA]</scope>
    <source>
        <strain evidence="2">LMG 29540</strain>
    </source>
</reference>
<accession>A0A1X7JL49</accession>
<name>A0A1X7JL49_9BURK</name>
<dbReference type="AlphaFoldDB" id="A0A1X7JL49"/>
<keyword evidence="2" id="KW-1185">Reference proteome</keyword>